<keyword evidence="17" id="KW-0511">Multifunctional enzyme</keyword>
<comment type="catalytic activity">
    <reaction evidence="21">
        <text>[GlcNAc-(1-&gt;4)-Mur2Ac(oyl-L-Ala-gamma-D-Glu-L-Lys-D-Ala-D-Ala)](n)-di-trans,octa-cis-undecaprenyl diphosphate + beta-D-GlcNAc-(1-&gt;4)-Mur2Ac(oyl-L-Ala-gamma-D-Glu-L-Lys-D-Ala-D-Ala)-di-trans,octa-cis-undecaprenyl diphosphate = [GlcNAc-(1-&gt;4)-Mur2Ac(oyl-L-Ala-gamma-D-Glu-L-Lys-D-Ala-D-Ala)](n+1)-di-trans,octa-cis-undecaprenyl diphosphate + di-trans,octa-cis-undecaprenyl diphosphate + H(+)</text>
        <dbReference type="Rhea" id="RHEA:23708"/>
        <dbReference type="Rhea" id="RHEA-COMP:9602"/>
        <dbReference type="Rhea" id="RHEA-COMP:9603"/>
        <dbReference type="ChEBI" id="CHEBI:15378"/>
        <dbReference type="ChEBI" id="CHEBI:58405"/>
        <dbReference type="ChEBI" id="CHEBI:60033"/>
        <dbReference type="ChEBI" id="CHEBI:78435"/>
        <dbReference type="EC" id="2.4.99.28"/>
    </reaction>
</comment>
<dbReference type="SUPFAM" id="SSF53955">
    <property type="entry name" value="Lysozyme-like"/>
    <property type="match status" value="1"/>
</dbReference>
<evidence type="ECO:0000256" key="8">
    <source>
        <dbReference type="ARBA" id="ARBA00022645"/>
    </source>
</evidence>
<dbReference type="Proteomes" id="UP000601597">
    <property type="component" value="Unassembled WGS sequence"/>
</dbReference>
<evidence type="ECO:0000256" key="6">
    <source>
        <dbReference type="ARBA" id="ARBA00018637"/>
    </source>
</evidence>
<keyword evidence="16" id="KW-0046">Antibiotic resistance</keyword>
<evidence type="ECO:0000256" key="12">
    <source>
        <dbReference type="ARBA" id="ARBA00022801"/>
    </source>
</evidence>
<keyword evidence="11 23" id="KW-0808">Transferase</keyword>
<dbReference type="SUPFAM" id="SSF56601">
    <property type="entry name" value="beta-lactamase/transpeptidase-like"/>
    <property type="match status" value="1"/>
</dbReference>
<dbReference type="InterPro" id="IPR036950">
    <property type="entry name" value="PBP_transglycosylase"/>
</dbReference>
<evidence type="ECO:0000259" key="25">
    <source>
        <dbReference type="Pfam" id="PF00905"/>
    </source>
</evidence>
<comment type="catalytic activity">
    <reaction evidence="20">
        <text>Preferential cleavage: (Ac)2-L-Lys-D-Ala-|-D-Ala. Also transpeptidation of peptidyl-alanyl moieties that are N-acyl substituents of D-alanine.</text>
        <dbReference type="EC" id="3.4.16.4"/>
    </reaction>
</comment>
<evidence type="ECO:0000313" key="28">
    <source>
        <dbReference type="EMBL" id="GGY83365.1"/>
    </source>
</evidence>
<protein>
    <recommendedName>
        <fullName evidence="6 22">Penicillin-binding protein 1B</fullName>
        <shortName evidence="23">PBP-1b</shortName>
        <shortName evidence="23">PBP1b</shortName>
    </recommendedName>
    <alternativeName>
        <fullName evidence="19 23">Murein polymerase</fullName>
    </alternativeName>
</protein>
<keyword evidence="8" id="KW-0121">Carboxypeptidase</keyword>
<evidence type="ECO:0000256" key="11">
    <source>
        <dbReference type="ARBA" id="ARBA00022679"/>
    </source>
</evidence>
<keyword evidence="13 23" id="KW-0133">Cell shape</keyword>
<comment type="subcellular location">
    <subcellularLocation>
        <location evidence="2">Cell membrane</location>
    </subcellularLocation>
</comment>
<evidence type="ECO:0000256" key="15">
    <source>
        <dbReference type="ARBA" id="ARBA00023136"/>
    </source>
</evidence>
<keyword evidence="15" id="KW-0472">Membrane</keyword>
<keyword evidence="10 23" id="KW-0328">Glycosyltransferase</keyword>
<dbReference type="Pfam" id="PF14814">
    <property type="entry name" value="UB2H"/>
    <property type="match status" value="1"/>
</dbReference>
<comment type="caution">
    <text evidence="28">The sequence shown here is derived from an EMBL/GenBank/DDBJ whole genome shotgun (WGS) entry which is preliminary data.</text>
</comment>
<dbReference type="PANTHER" id="PTHR32282:SF11">
    <property type="entry name" value="PENICILLIN-BINDING PROTEIN 1B"/>
    <property type="match status" value="1"/>
</dbReference>
<proteinExistence type="inferred from homology"/>
<evidence type="ECO:0000256" key="3">
    <source>
        <dbReference type="ARBA" id="ARBA00004752"/>
    </source>
</evidence>
<keyword evidence="18 23" id="KW-0961">Cell wall biogenesis/degradation</keyword>
<comment type="pathway">
    <text evidence="3 23">Cell wall biogenesis; peptidoglycan biosynthesis.</text>
</comment>
<accession>A0ABQ3BC44</accession>
<dbReference type="InterPro" id="IPR001460">
    <property type="entry name" value="PCN-bd_Tpept"/>
</dbReference>
<evidence type="ECO:0000256" key="20">
    <source>
        <dbReference type="ARBA" id="ARBA00034000"/>
    </source>
</evidence>
<evidence type="ECO:0000256" key="10">
    <source>
        <dbReference type="ARBA" id="ARBA00022676"/>
    </source>
</evidence>
<keyword evidence="7" id="KW-1003">Cell membrane</keyword>
<evidence type="ECO:0000256" key="14">
    <source>
        <dbReference type="ARBA" id="ARBA00022984"/>
    </source>
</evidence>
<dbReference type="Gene3D" id="3.40.710.10">
    <property type="entry name" value="DD-peptidase/beta-lactamase superfamily"/>
    <property type="match status" value="1"/>
</dbReference>
<evidence type="ECO:0000256" key="18">
    <source>
        <dbReference type="ARBA" id="ARBA00023316"/>
    </source>
</evidence>
<dbReference type="PANTHER" id="PTHR32282">
    <property type="entry name" value="BINDING PROTEIN TRANSPEPTIDASE, PUTATIVE-RELATED"/>
    <property type="match status" value="1"/>
</dbReference>
<evidence type="ECO:0000313" key="29">
    <source>
        <dbReference type="Proteomes" id="UP000601597"/>
    </source>
</evidence>
<feature type="domain" description="Penicillin-binding protein transpeptidase" evidence="25">
    <location>
        <begin position="440"/>
        <end position="678"/>
    </location>
</feature>
<dbReference type="Gene3D" id="1.20.5.100">
    <property type="entry name" value="Cytochrome c1, transmembrane anchor, C-terminal"/>
    <property type="match status" value="1"/>
</dbReference>
<evidence type="ECO:0000256" key="7">
    <source>
        <dbReference type="ARBA" id="ARBA00022475"/>
    </source>
</evidence>
<keyword evidence="9" id="KW-0645">Protease</keyword>
<evidence type="ECO:0000256" key="22">
    <source>
        <dbReference type="NCBIfam" id="TIGR02071"/>
    </source>
</evidence>
<dbReference type="InterPro" id="IPR011813">
    <property type="entry name" value="PBP_1b"/>
</dbReference>
<evidence type="ECO:0000256" key="2">
    <source>
        <dbReference type="ARBA" id="ARBA00004236"/>
    </source>
</evidence>
<dbReference type="InterPro" id="IPR050396">
    <property type="entry name" value="Glycosyltr_51/Transpeptidase"/>
</dbReference>
<evidence type="ECO:0000259" key="26">
    <source>
        <dbReference type="Pfam" id="PF00912"/>
    </source>
</evidence>
<organism evidence="28 29">
    <name type="scientific">Marinobacter zhanjiangensis</name>
    <dbReference type="NCBI Taxonomy" id="578215"/>
    <lineage>
        <taxon>Bacteria</taxon>
        <taxon>Pseudomonadati</taxon>
        <taxon>Pseudomonadota</taxon>
        <taxon>Gammaproteobacteria</taxon>
        <taxon>Pseudomonadales</taxon>
        <taxon>Marinobacteraceae</taxon>
        <taxon>Marinobacter</taxon>
    </lineage>
</organism>
<dbReference type="Gene3D" id="1.10.3810.10">
    <property type="entry name" value="Biosynthetic peptidoglycan transglycosylase-like"/>
    <property type="match status" value="1"/>
</dbReference>
<evidence type="ECO:0000256" key="4">
    <source>
        <dbReference type="ARBA" id="ARBA00007090"/>
    </source>
</evidence>
<dbReference type="PIRSF" id="PIRSF002799">
    <property type="entry name" value="PBP_1b"/>
    <property type="match status" value="1"/>
</dbReference>
<sequence length="782" mass="87246">MWFGYNPRMPKKSPSKRKKSPARKSRPTFRQRLWSLLWRLGVVGLVLLAGWTVYLDAVVTSRFEGRRFEVPSRVYARPLELYDGASLGTEALRQELQLAGYRSGDGRQPGTWQQNGSRFIIATRGFEFVDGEEPRRRLSLTISGNRVAGFRVLEGAPTPVVRLTPAEIGGIYPAHREDRVLVSLDDAPPLLEEALLVTEDRDFYDHFGIAPLSIGRAMVANIKAGRVVQGGSTLTQQLVKNFYLTRDQTLIRKGNEAIMSLLLEWHYGKRDILETYLNEVYLGQAGNRSINGFGLASQFYFRKRFQDLALHESALLVGMVKGPSYYDPRRNPERAKERRNLVIDLLEEHGGIDPQTASEARARPLGVTSRPSWSENRYPAYIDLVKRHLARDYRQQDLQSEGLRIFTTLHPTIQAQAETSVASTLHELDKRATDTRLEAAMVITARDSGEVLALVGGRDASYAGFNRALDAKRPIGSLVKPFVYLTALSQPDRYTLITPVRDTGLALEFENGQRWEPRNFDREQRGEVPLHMALSRSWNLPAVRVGLDVGLPAVTETLQDFGVTSAISPYPSLLLGSVDLEPVAVAQIYQGLATSGFNTPLRTIRDVTDARGEVLNRYNLEVNQVADPAAVHLVQYAMQEVMREGTGRSAYYTIPDSLGLAGKTGTTDDGRDSWFAGFSGDLLAVTWVGRDDNGPTSLTGSSGALPVWTRFMAQAPQHSFSPVVPDGVEYHWVNSEKRVLTDEHCENARLIPFIVGSEPEGFEGCGSDFSKRLRGWFEGLFE</sequence>
<evidence type="ECO:0000256" key="19">
    <source>
        <dbReference type="ARBA" id="ARBA00032454"/>
    </source>
</evidence>
<feature type="region of interest" description="Disordered" evidence="24">
    <location>
        <begin position="1"/>
        <end position="26"/>
    </location>
</feature>
<evidence type="ECO:0000259" key="27">
    <source>
        <dbReference type="Pfam" id="PF14814"/>
    </source>
</evidence>
<evidence type="ECO:0000256" key="9">
    <source>
        <dbReference type="ARBA" id="ARBA00022670"/>
    </source>
</evidence>
<reference evidence="29" key="1">
    <citation type="journal article" date="2019" name="Int. J. Syst. Evol. Microbiol.">
        <title>The Global Catalogue of Microorganisms (GCM) 10K type strain sequencing project: providing services to taxonomists for standard genome sequencing and annotation.</title>
        <authorList>
            <consortium name="The Broad Institute Genomics Platform"/>
            <consortium name="The Broad Institute Genome Sequencing Center for Infectious Disease"/>
            <person name="Wu L."/>
            <person name="Ma J."/>
        </authorList>
    </citation>
    <scope>NUCLEOTIDE SEQUENCE [LARGE SCALE GENOMIC DNA]</scope>
    <source>
        <strain evidence="29">KCTC 22280</strain>
    </source>
</reference>
<gene>
    <name evidence="28" type="primary">mrcB</name>
    <name evidence="28" type="ORF">GCM10007071_33340</name>
</gene>
<dbReference type="InterPro" id="IPR023346">
    <property type="entry name" value="Lysozyme-like_dom_sf"/>
</dbReference>
<dbReference type="EMBL" id="BMXV01000009">
    <property type="protein sequence ID" value="GGY83365.1"/>
    <property type="molecule type" value="Genomic_DNA"/>
</dbReference>
<feature type="compositionally biased region" description="Basic residues" evidence="24">
    <location>
        <begin position="9"/>
        <end position="26"/>
    </location>
</feature>
<feature type="domain" description="Glycosyl transferase family 51" evidence="26">
    <location>
        <begin position="175"/>
        <end position="345"/>
    </location>
</feature>
<evidence type="ECO:0000256" key="1">
    <source>
        <dbReference type="ARBA" id="ARBA00002624"/>
    </source>
</evidence>
<evidence type="ECO:0000256" key="17">
    <source>
        <dbReference type="ARBA" id="ARBA00023268"/>
    </source>
</evidence>
<evidence type="ECO:0000256" key="13">
    <source>
        <dbReference type="ARBA" id="ARBA00022960"/>
    </source>
</evidence>
<dbReference type="NCBIfam" id="TIGR02071">
    <property type="entry name" value="PBP_1b"/>
    <property type="match status" value="1"/>
</dbReference>
<evidence type="ECO:0000256" key="24">
    <source>
        <dbReference type="SAM" id="MobiDB-lite"/>
    </source>
</evidence>
<feature type="domain" description="Bifunctional transglycosylase second" evidence="27">
    <location>
        <begin position="81"/>
        <end position="163"/>
    </location>
</feature>
<comment type="function">
    <text evidence="1 23">Cell wall formation. Synthesis of cross-linked peptidoglycan from the lipid intermediates. The enzyme has a penicillin-insensitive transglycosylase N-terminal domain (formation of linear glycan strands) and a penicillin-sensitive transpeptidase C-terminal domain (cross-linking of the peptide subunits).</text>
</comment>
<dbReference type="Gene3D" id="3.30.2060.10">
    <property type="entry name" value="Penicillin-binding protein 1b domain"/>
    <property type="match status" value="1"/>
</dbReference>
<dbReference type="InterPro" id="IPR028166">
    <property type="entry name" value="UB2H"/>
</dbReference>
<dbReference type="Pfam" id="PF00912">
    <property type="entry name" value="Transgly"/>
    <property type="match status" value="1"/>
</dbReference>
<dbReference type="InterPro" id="IPR001264">
    <property type="entry name" value="Glyco_trans_51"/>
</dbReference>
<comment type="similarity">
    <text evidence="5 23">In the N-terminal section; belongs to the glycosyltransferase 51 family.</text>
</comment>
<keyword evidence="12" id="KW-0378">Hydrolase</keyword>
<keyword evidence="29" id="KW-1185">Reference proteome</keyword>
<name>A0ABQ3BC44_9GAMM</name>
<dbReference type="InterPro" id="IPR012338">
    <property type="entry name" value="Beta-lactam/transpept-like"/>
</dbReference>
<evidence type="ECO:0000256" key="5">
    <source>
        <dbReference type="ARBA" id="ARBA00007739"/>
    </source>
</evidence>
<dbReference type="Pfam" id="PF00905">
    <property type="entry name" value="Transpeptidase"/>
    <property type="match status" value="1"/>
</dbReference>
<evidence type="ECO:0000256" key="23">
    <source>
        <dbReference type="PIRNR" id="PIRNR002799"/>
    </source>
</evidence>
<evidence type="ECO:0000256" key="21">
    <source>
        <dbReference type="ARBA" id="ARBA00049902"/>
    </source>
</evidence>
<keyword evidence="14 23" id="KW-0573">Peptidoglycan synthesis</keyword>
<comment type="similarity">
    <text evidence="4 23">In the C-terminal section; belongs to the transpeptidase family.</text>
</comment>
<evidence type="ECO:0000256" key="16">
    <source>
        <dbReference type="ARBA" id="ARBA00023251"/>
    </source>
</evidence>